<accession>A0A1H7ICN2</accession>
<evidence type="ECO:0000313" key="1">
    <source>
        <dbReference type="EMBL" id="SEK59290.1"/>
    </source>
</evidence>
<dbReference type="RefSeq" id="WP_091699043.1">
    <property type="nucleotide sequence ID" value="NZ_FOAK01000003.1"/>
</dbReference>
<proteinExistence type="predicted"/>
<dbReference type="Proteomes" id="UP000199506">
    <property type="component" value="Unassembled WGS sequence"/>
</dbReference>
<name>A0A1H7ICN2_9EURY</name>
<reference evidence="1 2" key="1">
    <citation type="submission" date="2016-10" db="EMBL/GenBank/DDBJ databases">
        <authorList>
            <person name="de Groot N.N."/>
        </authorList>
    </citation>
    <scope>NUCLEOTIDE SEQUENCE [LARGE SCALE GENOMIC DNA]</scope>
    <source>
        <strain evidence="1 2">DSM 11978</strain>
    </source>
</reference>
<dbReference type="AlphaFoldDB" id="A0A1H7ICN2"/>
<dbReference type="STRING" id="190974.SAMN05216439_1183"/>
<gene>
    <name evidence="1" type="ORF">SAMN05216439_1183</name>
</gene>
<evidence type="ECO:0000313" key="2">
    <source>
        <dbReference type="Proteomes" id="UP000199506"/>
    </source>
</evidence>
<sequence length="194" mass="22057">MVKRLIGTGTTDENGRFTVSYNGKGTGKLQLKAEHEDVQSETYNITDCLYYDHGTLEEHNDIWSVSGATGNLERTSEGTVLTGNWGHFFVKHILDYFLNQPVAVDVDIVNIQQPGHARFQLYDGTNNFIRTFSELGITNNSHLYVRWEDSTIRICVNDELKVTAPVNLNKSRVGFQTYHDLASITFKNFMIYPI</sequence>
<dbReference type="EMBL" id="FOAK01000003">
    <property type="protein sequence ID" value="SEK59290.1"/>
    <property type="molecule type" value="Genomic_DNA"/>
</dbReference>
<organism evidence="1 2">
    <name type="scientific">Methanobrevibacter gottschalkii</name>
    <dbReference type="NCBI Taxonomy" id="190974"/>
    <lineage>
        <taxon>Archaea</taxon>
        <taxon>Methanobacteriati</taxon>
        <taxon>Methanobacteriota</taxon>
        <taxon>Methanomada group</taxon>
        <taxon>Methanobacteria</taxon>
        <taxon>Methanobacteriales</taxon>
        <taxon>Methanobacteriaceae</taxon>
        <taxon>Methanobrevibacter</taxon>
    </lineage>
</organism>
<protein>
    <submittedName>
        <fullName evidence="1">Uncharacterized protein</fullName>
    </submittedName>
</protein>